<dbReference type="PANTHER" id="PTHR24096">
    <property type="entry name" value="LONG-CHAIN-FATTY-ACID--COA LIGASE"/>
    <property type="match status" value="1"/>
</dbReference>
<dbReference type="InterPro" id="IPR042099">
    <property type="entry name" value="ANL_N_sf"/>
</dbReference>
<evidence type="ECO:0000259" key="3">
    <source>
        <dbReference type="Pfam" id="PF00501"/>
    </source>
</evidence>
<comment type="similarity">
    <text evidence="1">Belongs to the ATP-dependent AMP-binding enzyme family.</text>
</comment>
<evidence type="ECO:0000256" key="2">
    <source>
        <dbReference type="ARBA" id="ARBA00022598"/>
    </source>
</evidence>
<dbReference type="InterPro" id="IPR025110">
    <property type="entry name" value="AMP-bd_C"/>
</dbReference>
<keyword evidence="2" id="KW-0436">Ligase</keyword>
<dbReference type="InterPro" id="IPR000873">
    <property type="entry name" value="AMP-dep_synth/lig_dom"/>
</dbReference>
<dbReference type="EMBL" id="VCAU01000023">
    <property type="protein sequence ID" value="KAF9890840.1"/>
    <property type="molecule type" value="Genomic_DNA"/>
</dbReference>
<dbReference type="Proteomes" id="UP001194746">
    <property type="component" value="Unassembled WGS sequence"/>
</dbReference>
<dbReference type="Pfam" id="PF13193">
    <property type="entry name" value="AMP-binding_C"/>
    <property type="match status" value="1"/>
</dbReference>
<keyword evidence="6" id="KW-1185">Reference proteome</keyword>
<organism evidence="5 6">
    <name type="scientific">Aspergillus nanangensis</name>
    <dbReference type="NCBI Taxonomy" id="2582783"/>
    <lineage>
        <taxon>Eukaryota</taxon>
        <taxon>Fungi</taxon>
        <taxon>Dikarya</taxon>
        <taxon>Ascomycota</taxon>
        <taxon>Pezizomycotina</taxon>
        <taxon>Eurotiomycetes</taxon>
        <taxon>Eurotiomycetidae</taxon>
        <taxon>Eurotiales</taxon>
        <taxon>Aspergillaceae</taxon>
        <taxon>Aspergillus</taxon>
        <taxon>Aspergillus subgen. Circumdati</taxon>
    </lineage>
</organism>
<comment type="caution">
    <text evidence="5">The sequence shown here is derived from an EMBL/GenBank/DDBJ whole genome shotgun (WGS) entry which is preliminary data.</text>
</comment>
<gene>
    <name evidence="5" type="ORF">FE257_005411</name>
</gene>
<feature type="domain" description="AMP-dependent synthetase/ligase" evidence="3">
    <location>
        <begin position="41"/>
        <end position="398"/>
    </location>
</feature>
<dbReference type="AlphaFoldDB" id="A0AAD4CQH3"/>
<evidence type="ECO:0008006" key="7">
    <source>
        <dbReference type="Google" id="ProtNLM"/>
    </source>
</evidence>
<dbReference type="GO" id="GO:0016405">
    <property type="term" value="F:CoA-ligase activity"/>
    <property type="evidence" value="ECO:0007669"/>
    <property type="project" value="TreeGrafter"/>
</dbReference>
<protein>
    <recommendedName>
        <fullName evidence="7">Acetyl-CoA synthetase-like protein</fullName>
    </recommendedName>
</protein>
<proteinExistence type="inferred from homology"/>
<evidence type="ECO:0000259" key="4">
    <source>
        <dbReference type="Pfam" id="PF13193"/>
    </source>
</evidence>
<name>A0AAD4CQH3_ASPNN</name>
<accession>A0AAD4CQH3</accession>
<evidence type="ECO:0000313" key="5">
    <source>
        <dbReference type="EMBL" id="KAF9890840.1"/>
    </source>
</evidence>
<reference evidence="5" key="2">
    <citation type="submission" date="2020-02" db="EMBL/GenBank/DDBJ databases">
        <authorList>
            <person name="Gilchrist C.L.M."/>
            <person name="Chooi Y.-H."/>
        </authorList>
    </citation>
    <scope>NUCLEOTIDE SEQUENCE</scope>
    <source>
        <strain evidence="5">MST-FP2251</strain>
    </source>
</reference>
<dbReference type="PROSITE" id="PS00455">
    <property type="entry name" value="AMP_BINDING"/>
    <property type="match status" value="1"/>
</dbReference>
<dbReference type="GO" id="GO:0019748">
    <property type="term" value="P:secondary metabolic process"/>
    <property type="evidence" value="ECO:0007669"/>
    <property type="project" value="TreeGrafter"/>
</dbReference>
<dbReference type="Pfam" id="PF00501">
    <property type="entry name" value="AMP-binding"/>
    <property type="match status" value="1"/>
</dbReference>
<sequence>MANIITSGMSPLLDASSLSIPELMSHYNPDGVESEKIVHTDDFSNNPITYGGLRSHSASAAWGLRHQLGLQEGDVLLALVPNSNDFVYLAHATWWAGGVFTPLNFSSTTKDIQHVLQLVRPAYIVTTDAKLASVEAALSQCSIQKPKIVTVLSRVEGLLWFPNDFTSDNSSQTLPPYTLRGKHARNVTSTICFSSGTTGKMKGVQLSHYNIIMNILQIRAALPGHINGGVREAWFPPYCHIYGLGTVVLTGMWVGAQFHGMVAFDMDKFYRKAVELNVTNMHLVPPVALALASMESHGSEIPALRQIVVAAAPLKKPLQMQLNEKFPNAAICQGYGLSECSPTVMHQHDNRDASVGSVGKVVPGTEVRLVDPVTGKDVSVGEEGELWVRGPQVMMGYFNDEAATKGTFVGEWLRTGDIMKMDEHQNFWVTDRMKEMIKYKGFQVAPSELEDLLLQHPQVIDAAVCATYDDAQATEVPLAYVSLLPEKACLPAWDKEKILKGVRDWVDGQVAGYKKLRGGVFHLQTLPKSPTGKILRRELPKMRANKRGSGL</sequence>
<dbReference type="InterPro" id="IPR045851">
    <property type="entry name" value="AMP-bd_C_sf"/>
</dbReference>
<dbReference type="InterPro" id="IPR020845">
    <property type="entry name" value="AMP-binding_CS"/>
</dbReference>
<evidence type="ECO:0000313" key="6">
    <source>
        <dbReference type="Proteomes" id="UP001194746"/>
    </source>
</evidence>
<evidence type="ECO:0000256" key="1">
    <source>
        <dbReference type="ARBA" id="ARBA00006432"/>
    </source>
</evidence>
<dbReference type="Gene3D" id="3.40.50.12780">
    <property type="entry name" value="N-terminal domain of ligase-like"/>
    <property type="match status" value="1"/>
</dbReference>
<dbReference type="PANTHER" id="PTHR24096:SF149">
    <property type="entry name" value="AMP-BINDING DOMAIN-CONTAINING PROTEIN-RELATED"/>
    <property type="match status" value="1"/>
</dbReference>
<reference evidence="5" key="1">
    <citation type="journal article" date="2019" name="Beilstein J. Org. Chem.">
        <title>Nanangenines: drimane sesquiterpenoids as the dominant metabolite cohort of a novel Australian fungus, Aspergillus nanangensis.</title>
        <authorList>
            <person name="Lacey H.J."/>
            <person name="Gilchrist C.L.M."/>
            <person name="Crombie A."/>
            <person name="Kalaitzis J.A."/>
            <person name="Vuong D."/>
            <person name="Rutledge P.J."/>
            <person name="Turner P."/>
            <person name="Pitt J.I."/>
            <person name="Lacey E."/>
            <person name="Chooi Y.H."/>
            <person name="Piggott A.M."/>
        </authorList>
    </citation>
    <scope>NUCLEOTIDE SEQUENCE</scope>
    <source>
        <strain evidence="5">MST-FP2251</strain>
    </source>
</reference>
<dbReference type="SUPFAM" id="SSF56801">
    <property type="entry name" value="Acetyl-CoA synthetase-like"/>
    <property type="match status" value="1"/>
</dbReference>
<feature type="domain" description="AMP-binding enzyme C-terminal" evidence="4">
    <location>
        <begin position="448"/>
        <end position="533"/>
    </location>
</feature>
<dbReference type="Gene3D" id="3.30.300.30">
    <property type="match status" value="1"/>
</dbReference>